<organism evidence="1 2">
    <name type="scientific">Pristionchus mayeri</name>
    <dbReference type="NCBI Taxonomy" id="1317129"/>
    <lineage>
        <taxon>Eukaryota</taxon>
        <taxon>Metazoa</taxon>
        <taxon>Ecdysozoa</taxon>
        <taxon>Nematoda</taxon>
        <taxon>Chromadorea</taxon>
        <taxon>Rhabditida</taxon>
        <taxon>Rhabditina</taxon>
        <taxon>Diplogasteromorpha</taxon>
        <taxon>Diplogasteroidea</taxon>
        <taxon>Neodiplogasteridae</taxon>
        <taxon>Pristionchus</taxon>
    </lineage>
</organism>
<proteinExistence type="predicted"/>
<protein>
    <submittedName>
        <fullName evidence="1">Uncharacterized protein</fullName>
    </submittedName>
</protein>
<comment type="caution">
    <text evidence="1">The sequence shown here is derived from an EMBL/GenBank/DDBJ whole genome shotgun (WGS) entry which is preliminary data.</text>
</comment>
<dbReference type="AlphaFoldDB" id="A0AAN5I7D2"/>
<dbReference type="EMBL" id="BTRK01000005">
    <property type="protein sequence ID" value="GMR55272.1"/>
    <property type="molecule type" value="Genomic_DNA"/>
</dbReference>
<sequence>FSRMADNSKIVLRWELGDITTAFATGKADSGVFNEGGFIWTATSEKLNFDIEYAQFTLHCDSDHTGPWFCNASVQMFVINSIGTLGNCPLLHVQRSTNMFNEESPDFEYPLIQWPSLTQPMLIDSNNKVTLEFHIKRPAR</sequence>
<reference evidence="2" key="1">
    <citation type="submission" date="2022-10" db="EMBL/GenBank/DDBJ databases">
        <title>Genome assembly of Pristionchus species.</title>
        <authorList>
            <person name="Yoshida K."/>
            <person name="Sommer R.J."/>
        </authorList>
    </citation>
    <scope>NUCLEOTIDE SEQUENCE [LARGE SCALE GENOMIC DNA]</scope>
    <source>
        <strain evidence="2">RS5460</strain>
    </source>
</reference>
<accession>A0AAN5I7D2</accession>
<evidence type="ECO:0000313" key="1">
    <source>
        <dbReference type="EMBL" id="GMR55272.1"/>
    </source>
</evidence>
<feature type="non-terminal residue" evidence="1">
    <location>
        <position position="1"/>
    </location>
</feature>
<keyword evidence="2" id="KW-1185">Reference proteome</keyword>
<gene>
    <name evidence="1" type="ORF">PMAYCL1PPCAC_25467</name>
</gene>
<evidence type="ECO:0000313" key="2">
    <source>
        <dbReference type="Proteomes" id="UP001328107"/>
    </source>
</evidence>
<name>A0AAN5I7D2_9BILA</name>
<dbReference type="Proteomes" id="UP001328107">
    <property type="component" value="Unassembled WGS sequence"/>
</dbReference>